<dbReference type="AlphaFoldDB" id="A0A183HKI8"/>
<proteinExistence type="predicted"/>
<dbReference type="Proteomes" id="UP000267606">
    <property type="component" value="Unassembled WGS sequence"/>
</dbReference>
<keyword evidence="1" id="KW-0472">Membrane</keyword>
<evidence type="ECO:0000313" key="4">
    <source>
        <dbReference type="WBParaSite" id="OFLC_0000799901-mRNA-1"/>
    </source>
</evidence>
<reference evidence="2 3" key="2">
    <citation type="submission" date="2018-11" db="EMBL/GenBank/DDBJ databases">
        <authorList>
            <consortium name="Pathogen Informatics"/>
        </authorList>
    </citation>
    <scope>NUCLEOTIDE SEQUENCE [LARGE SCALE GENOMIC DNA]</scope>
</reference>
<evidence type="ECO:0000313" key="3">
    <source>
        <dbReference type="Proteomes" id="UP000267606"/>
    </source>
</evidence>
<gene>
    <name evidence="2" type="ORF">OFLC_LOCUS7999</name>
</gene>
<keyword evidence="1" id="KW-0812">Transmembrane</keyword>
<feature type="transmembrane region" description="Helical" evidence="1">
    <location>
        <begin position="20"/>
        <end position="37"/>
    </location>
</feature>
<organism evidence="4">
    <name type="scientific">Onchocerca flexuosa</name>
    <dbReference type="NCBI Taxonomy" id="387005"/>
    <lineage>
        <taxon>Eukaryota</taxon>
        <taxon>Metazoa</taxon>
        <taxon>Ecdysozoa</taxon>
        <taxon>Nematoda</taxon>
        <taxon>Chromadorea</taxon>
        <taxon>Rhabditida</taxon>
        <taxon>Spirurina</taxon>
        <taxon>Spiruromorpha</taxon>
        <taxon>Filarioidea</taxon>
        <taxon>Onchocercidae</taxon>
        <taxon>Onchocerca</taxon>
    </lineage>
</organism>
<sequence length="80" mass="8039">MALVSHHTGTGNIVGGPASMYAGAGAAGAAAAAAALAKESSRHGNALNSKSVAAKFLQNSYHNGHLSQLIVTTVDYPIHR</sequence>
<evidence type="ECO:0000313" key="2">
    <source>
        <dbReference type="EMBL" id="VDO53566.1"/>
    </source>
</evidence>
<evidence type="ECO:0000256" key="1">
    <source>
        <dbReference type="SAM" id="Phobius"/>
    </source>
</evidence>
<name>A0A183HKI8_9BILA</name>
<dbReference type="EMBL" id="UZAJ01008724">
    <property type="protein sequence ID" value="VDO53566.1"/>
    <property type="molecule type" value="Genomic_DNA"/>
</dbReference>
<dbReference type="WBParaSite" id="OFLC_0000799901-mRNA-1">
    <property type="protein sequence ID" value="OFLC_0000799901-mRNA-1"/>
    <property type="gene ID" value="OFLC_0000799901"/>
</dbReference>
<accession>A0A183HKI8</accession>
<keyword evidence="3" id="KW-1185">Reference proteome</keyword>
<keyword evidence="1" id="KW-1133">Transmembrane helix</keyword>
<protein>
    <submittedName>
        <fullName evidence="4">Ecdysone-induced protein 74EF</fullName>
    </submittedName>
</protein>
<dbReference type="STRING" id="387005.A0A183HKI8"/>
<reference evidence="4" key="1">
    <citation type="submission" date="2016-06" db="UniProtKB">
        <authorList>
            <consortium name="WormBaseParasite"/>
        </authorList>
    </citation>
    <scope>IDENTIFICATION</scope>
</reference>